<evidence type="ECO:0000259" key="11">
    <source>
        <dbReference type="Pfam" id="PF02463"/>
    </source>
</evidence>
<evidence type="ECO:0000256" key="9">
    <source>
        <dbReference type="SAM" id="Coils"/>
    </source>
</evidence>
<evidence type="ECO:0000256" key="1">
    <source>
        <dbReference type="ARBA" id="ARBA00003618"/>
    </source>
</evidence>
<evidence type="ECO:0000313" key="12">
    <source>
        <dbReference type="EMBL" id="RCG29597.1"/>
    </source>
</evidence>
<dbReference type="GO" id="GO:0006281">
    <property type="term" value="P:DNA repair"/>
    <property type="evidence" value="ECO:0007669"/>
    <property type="project" value="UniProtKB-KW"/>
</dbReference>
<evidence type="ECO:0000256" key="5">
    <source>
        <dbReference type="ARBA" id="ARBA00022763"/>
    </source>
</evidence>
<feature type="compositionally biased region" description="Basic and acidic residues" evidence="10">
    <location>
        <begin position="43"/>
        <end position="56"/>
    </location>
</feature>
<dbReference type="GO" id="GO:0009432">
    <property type="term" value="P:SOS response"/>
    <property type="evidence" value="ECO:0007669"/>
    <property type="project" value="TreeGrafter"/>
</dbReference>
<evidence type="ECO:0000256" key="7">
    <source>
        <dbReference type="ARBA" id="ARBA00023204"/>
    </source>
</evidence>
<reference evidence="12 13" key="1">
    <citation type="submission" date="2018-06" db="EMBL/GenBank/DDBJ databases">
        <title>Sphaerisporangium craniellae sp. nov., isolated from a marine sponge in the South China Sea.</title>
        <authorList>
            <person name="Li L."/>
        </authorList>
    </citation>
    <scope>NUCLEOTIDE SEQUENCE [LARGE SCALE GENOMIC DNA]</scope>
    <source>
        <strain evidence="12 13">CCTCC AA 208026</strain>
    </source>
</reference>
<evidence type="ECO:0000256" key="3">
    <source>
        <dbReference type="ARBA" id="ARBA00021315"/>
    </source>
</evidence>
<dbReference type="Pfam" id="PF02463">
    <property type="entry name" value="SMC_N"/>
    <property type="match status" value="1"/>
</dbReference>
<dbReference type="EMBL" id="QOIL01000010">
    <property type="protein sequence ID" value="RCG29597.1"/>
    <property type="molecule type" value="Genomic_DNA"/>
</dbReference>
<dbReference type="InterPro" id="IPR004604">
    <property type="entry name" value="DNA_recomb/repair_RecN"/>
</dbReference>
<comment type="caution">
    <text evidence="12">The sequence shown here is derived from an EMBL/GenBank/DDBJ whole genome shotgun (WGS) entry which is preliminary data.</text>
</comment>
<dbReference type="FunFam" id="3.40.50.300:FF:000356">
    <property type="entry name" value="DNA repair protein RecN"/>
    <property type="match status" value="1"/>
</dbReference>
<dbReference type="OrthoDB" id="9806954at2"/>
<feature type="region of interest" description="Disordered" evidence="10">
    <location>
        <begin position="25"/>
        <end position="56"/>
    </location>
</feature>
<keyword evidence="5" id="KW-0227">DNA damage</keyword>
<dbReference type="PANTHER" id="PTHR11059:SF0">
    <property type="entry name" value="DNA REPAIR PROTEIN RECN"/>
    <property type="match status" value="1"/>
</dbReference>
<dbReference type="NCBIfam" id="TIGR00634">
    <property type="entry name" value="recN"/>
    <property type="match status" value="1"/>
</dbReference>
<organism evidence="12 13">
    <name type="scientific">Sphaerisporangium album</name>
    <dbReference type="NCBI Taxonomy" id="509200"/>
    <lineage>
        <taxon>Bacteria</taxon>
        <taxon>Bacillati</taxon>
        <taxon>Actinomycetota</taxon>
        <taxon>Actinomycetes</taxon>
        <taxon>Streptosporangiales</taxon>
        <taxon>Streptosporangiaceae</taxon>
        <taxon>Sphaerisporangium</taxon>
    </lineage>
</organism>
<feature type="domain" description="RecF/RecN/SMC N-terminal" evidence="11">
    <location>
        <begin position="65"/>
        <end position="578"/>
    </location>
</feature>
<dbReference type="GO" id="GO:0005524">
    <property type="term" value="F:ATP binding"/>
    <property type="evidence" value="ECO:0007669"/>
    <property type="project" value="UniProtKB-KW"/>
</dbReference>
<accession>A0A367FIS3</accession>
<keyword evidence="13" id="KW-1185">Reference proteome</keyword>
<gene>
    <name evidence="12" type="primary">recN</name>
    <name evidence="12" type="ORF">DQ384_18535</name>
</gene>
<evidence type="ECO:0000256" key="4">
    <source>
        <dbReference type="ARBA" id="ARBA00022741"/>
    </source>
</evidence>
<dbReference type="Gene3D" id="3.40.50.300">
    <property type="entry name" value="P-loop containing nucleotide triphosphate hydrolases"/>
    <property type="match status" value="2"/>
</dbReference>
<sequence length="628" mass="66554">MGFTPWSRPCAGVVIENLGDFRVGSAPHGEVTEPCPTRSGEVPGREAARRYGGRDPVRPRVDEVRIKGLGVIDEAVLKLSSGLTVVTGETGAGKTMVVTGLGLLFGGRADPARVRPGADRASVEGTLVVESGGRVAQQVEDLGGTVEDGELIISRTVSTEGRSRAWLGGRSVPVGTLTYLAEDLVAVHGQMDQQRLLQPGRQRAALDRYAGEELVKPLRAYTQAYRRHKEVSDVLDELTTRAREREQEADRLRFGLEEIEKVDPKPGEEVELKQEEERLAHADSLKSAAVSAHTALLGDPMASAQGAQDAISLLGHARSVVDAVRGFDTALAGIGDRLAEAGYLVSDVATELAAYAESVDSDPARLAAVQERRALVTGLLRKYGEDTAAVLAWAANAAARVSELEGDDDRIAELTREREELTARLTELAGDLTRIRTSAAERFGAAVTAELAALAMPHARVVVVVSPSGQFGTEGADDIELRMMSHPGAPALPLNKGASGGELSRVMLAIEVVFAGADPVPTFVFDEVDAGVGGKAAVEIGRRLARLARTAQVIVVTHLPQVAAFADQHLVVEKARDGSVVRSGVTALDHESRARELSRMLAGLEDSELGRAHAEELLSIAAADKAAD</sequence>
<dbReference type="InterPro" id="IPR027417">
    <property type="entry name" value="P-loop_NTPase"/>
</dbReference>
<proteinExistence type="inferred from homology"/>
<protein>
    <recommendedName>
        <fullName evidence="3">DNA repair protein RecN</fullName>
    </recommendedName>
    <alternativeName>
        <fullName evidence="8">Recombination protein N</fullName>
    </alternativeName>
</protein>
<evidence type="ECO:0000256" key="6">
    <source>
        <dbReference type="ARBA" id="ARBA00022840"/>
    </source>
</evidence>
<dbReference type="PANTHER" id="PTHR11059">
    <property type="entry name" value="DNA REPAIR PROTEIN RECN"/>
    <property type="match status" value="1"/>
</dbReference>
<dbReference type="InterPro" id="IPR003395">
    <property type="entry name" value="RecF/RecN/SMC_N"/>
</dbReference>
<dbReference type="SUPFAM" id="SSF52540">
    <property type="entry name" value="P-loop containing nucleoside triphosphate hydrolases"/>
    <property type="match status" value="2"/>
</dbReference>
<dbReference type="CDD" id="cd03241">
    <property type="entry name" value="ABC_RecN"/>
    <property type="match status" value="1"/>
</dbReference>
<keyword evidence="9" id="KW-0175">Coiled coil</keyword>
<comment type="similarity">
    <text evidence="2">Belongs to the RecN family.</text>
</comment>
<dbReference type="Proteomes" id="UP000253094">
    <property type="component" value="Unassembled WGS sequence"/>
</dbReference>
<evidence type="ECO:0000256" key="8">
    <source>
        <dbReference type="ARBA" id="ARBA00033408"/>
    </source>
</evidence>
<evidence type="ECO:0000256" key="2">
    <source>
        <dbReference type="ARBA" id="ARBA00009441"/>
    </source>
</evidence>
<dbReference type="AlphaFoldDB" id="A0A367FIS3"/>
<evidence type="ECO:0000256" key="10">
    <source>
        <dbReference type="SAM" id="MobiDB-lite"/>
    </source>
</evidence>
<keyword evidence="4" id="KW-0547">Nucleotide-binding</keyword>
<feature type="coiled-coil region" evidence="9">
    <location>
        <begin position="404"/>
        <end position="431"/>
    </location>
</feature>
<keyword evidence="7" id="KW-0234">DNA repair</keyword>
<name>A0A367FIS3_9ACTN</name>
<dbReference type="GO" id="GO:0043590">
    <property type="term" value="C:bacterial nucleoid"/>
    <property type="evidence" value="ECO:0007669"/>
    <property type="project" value="TreeGrafter"/>
</dbReference>
<dbReference type="GO" id="GO:0006310">
    <property type="term" value="P:DNA recombination"/>
    <property type="evidence" value="ECO:0007669"/>
    <property type="project" value="InterPro"/>
</dbReference>
<evidence type="ECO:0000313" key="13">
    <source>
        <dbReference type="Proteomes" id="UP000253094"/>
    </source>
</evidence>
<comment type="function">
    <text evidence="1">May be involved in recombinational repair of damaged DNA.</text>
</comment>
<dbReference type="FunFam" id="3.40.50.300:FF:000319">
    <property type="entry name" value="DNA repair protein RecN"/>
    <property type="match status" value="1"/>
</dbReference>
<keyword evidence="6" id="KW-0067">ATP-binding</keyword>